<sequence>MLFRTGAPGSRAEVSGVVADAQQPIGVLVDDRGAFSPARPGRAPQSQGAIAVVFAGIDDSAPLPESLSKFDGRTPSIVAAVGARASFERALSGTPIDLDGRG</sequence>
<comment type="caution">
    <text evidence="1">The sequence shown here is derived from an EMBL/GenBank/DDBJ whole genome shotgun (WGS) entry which is preliminary data.</text>
</comment>
<protein>
    <submittedName>
        <fullName evidence="1">Uncharacterized protein</fullName>
    </submittedName>
</protein>
<name>M0P5D9_9EURY</name>
<organism evidence="1 2">
    <name type="scientific">Halorubrum aidingense JCM 13560</name>
    <dbReference type="NCBI Taxonomy" id="1230454"/>
    <lineage>
        <taxon>Archaea</taxon>
        <taxon>Methanobacteriati</taxon>
        <taxon>Methanobacteriota</taxon>
        <taxon>Stenosarchaea group</taxon>
        <taxon>Halobacteria</taxon>
        <taxon>Halobacteriales</taxon>
        <taxon>Haloferacaceae</taxon>
        <taxon>Halorubrum</taxon>
    </lineage>
</organism>
<dbReference type="AlphaFoldDB" id="M0P5D9"/>
<accession>M0P5D9</accession>
<dbReference type="Proteomes" id="UP000011575">
    <property type="component" value="Unassembled WGS sequence"/>
</dbReference>
<dbReference type="EMBL" id="AOJI01000033">
    <property type="protein sequence ID" value="EMA65296.1"/>
    <property type="molecule type" value="Genomic_DNA"/>
</dbReference>
<dbReference type="STRING" id="1230454.C461_14408"/>
<keyword evidence="2" id="KW-1185">Reference proteome</keyword>
<gene>
    <name evidence="1" type="ORF">C461_14408</name>
</gene>
<reference evidence="1 2" key="1">
    <citation type="journal article" date="2014" name="PLoS Genet.">
        <title>Phylogenetically driven sequencing of extremely halophilic archaea reveals strategies for static and dynamic osmo-response.</title>
        <authorList>
            <person name="Becker E.A."/>
            <person name="Seitzer P.M."/>
            <person name="Tritt A."/>
            <person name="Larsen D."/>
            <person name="Krusor M."/>
            <person name="Yao A.I."/>
            <person name="Wu D."/>
            <person name="Madern D."/>
            <person name="Eisen J.A."/>
            <person name="Darling A.E."/>
            <person name="Facciotti M.T."/>
        </authorList>
    </citation>
    <scope>NUCLEOTIDE SEQUENCE [LARGE SCALE GENOMIC DNA]</scope>
    <source>
        <strain evidence="1 2">JCM 13560</strain>
    </source>
</reference>
<evidence type="ECO:0000313" key="2">
    <source>
        <dbReference type="Proteomes" id="UP000011575"/>
    </source>
</evidence>
<proteinExistence type="predicted"/>
<evidence type="ECO:0000313" key="1">
    <source>
        <dbReference type="EMBL" id="EMA65296.1"/>
    </source>
</evidence>